<dbReference type="SMART" id="SM00474">
    <property type="entry name" value="35EXOc"/>
    <property type="match status" value="1"/>
</dbReference>
<dbReference type="Pfam" id="PF18305">
    <property type="entry name" value="DNA_pol_A_exoN"/>
    <property type="match status" value="1"/>
</dbReference>
<accession>A0A7Y9ZC59</accession>
<dbReference type="Gene3D" id="1.10.150.80">
    <property type="entry name" value="HRDC domain"/>
    <property type="match status" value="2"/>
</dbReference>
<evidence type="ECO:0000313" key="3">
    <source>
        <dbReference type="EMBL" id="NYI41275.1"/>
    </source>
</evidence>
<dbReference type="GO" id="GO:0008408">
    <property type="term" value="F:3'-5' exonuclease activity"/>
    <property type="evidence" value="ECO:0007669"/>
    <property type="project" value="InterPro"/>
</dbReference>
<dbReference type="GO" id="GO:0006139">
    <property type="term" value="P:nucleobase-containing compound metabolic process"/>
    <property type="evidence" value="ECO:0007669"/>
    <property type="project" value="InterPro"/>
</dbReference>
<dbReference type="SMART" id="SM00341">
    <property type="entry name" value="HRDC"/>
    <property type="match status" value="1"/>
</dbReference>
<dbReference type="EC" id="3.1.13.5" evidence="3"/>
<dbReference type="InterPro" id="IPR051086">
    <property type="entry name" value="RNase_D-like"/>
</dbReference>
<dbReference type="InterPro" id="IPR010997">
    <property type="entry name" value="HRDC-like_sf"/>
</dbReference>
<keyword evidence="4" id="KW-1185">Reference proteome</keyword>
<dbReference type="InterPro" id="IPR002562">
    <property type="entry name" value="3'-5'_exonuclease_dom"/>
</dbReference>
<comment type="caution">
    <text evidence="3">The sequence shown here is derived from an EMBL/GenBank/DDBJ whole genome shotgun (WGS) entry which is preliminary data.</text>
</comment>
<proteinExistence type="predicted"/>
<organism evidence="3 4">
    <name type="scientific">Demequina lutea</name>
    <dbReference type="NCBI Taxonomy" id="431489"/>
    <lineage>
        <taxon>Bacteria</taxon>
        <taxon>Bacillati</taxon>
        <taxon>Actinomycetota</taxon>
        <taxon>Actinomycetes</taxon>
        <taxon>Micrococcales</taxon>
        <taxon>Demequinaceae</taxon>
        <taxon>Demequina</taxon>
    </lineage>
</organism>
<dbReference type="EMBL" id="JACBZO010000001">
    <property type="protein sequence ID" value="NYI41275.1"/>
    <property type="molecule type" value="Genomic_DNA"/>
</dbReference>
<dbReference type="InterPro" id="IPR002121">
    <property type="entry name" value="HRDC_dom"/>
</dbReference>
<dbReference type="Gene3D" id="3.30.420.10">
    <property type="entry name" value="Ribonuclease H-like superfamily/Ribonuclease H"/>
    <property type="match status" value="1"/>
</dbReference>
<dbReference type="InterPro" id="IPR044876">
    <property type="entry name" value="HRDC_dom_sf"/>
</dbReference>
<feature type="domain" description="HRDC" evidence="2">
    <location>
        <begin position="279"/>
        <end position="359"/>
    </location>
</feature>
<gene>
    <name evidence="3" type="ORF">BKA03_001394</name>
</gene>
<name>A0A7Y9ZC59_9MICO</name>
<dbReference type="CDD" id="cd06142">
    <property type="entry name" value="RNaseD_exo"/>
    <property type="match status" value="1"/>
</dbReference>
<dbReference type="SUPFAM" id="SSF47819">
    <property type="entry name" value="HRDC-like"/>
    <property type="match status" value="1"/>
</dbReference>
<dbReference type="GO" id="GO:0000166">
    <property type="term" value="F:nucleotide binding"/>
    <property type="evidence" value="ECO:0007669"/>
    <property type="project" value="InterPro"/>
</dbReference>
<dbReference type="Pfam" id="PF01612">
    <property type="entry name" value="DNA_pol_A_exo1"/>
    <property type="match status" value="1"/>
</dbReference>
<evidence type="ECO:0000313" key="4">
    <source>
        <dbReference type="Proteomes" id="UP000547973"/>
    </source>
</evidence>
<dbReference type="PANTHER" id="PTHR47649:SF1">
    <property type="entry name" value="RIBONUCLEASE D"/>
    <property type="match status" value="1"/>
</dbReference>
<dbReference type="GO" id="GO:0003676">
    <property type="term" value="F:nucleic acid binding"/>
    <property type="evidence" value="ECO:0007669"/>
    <property type="project" value="InterPro"/>
</dbReference>
<dbReference type="Proteomes" id="UP000547973">
    <property type="component" value="Unassembled WGS sequence"/>
</dbReference>
<dbReference type="Pfam" id="PF00570">
    <property type="entry name" value="HRDC"/>
    <property type="match status" value="1"/>
</dbReference>
<dbReference type="InterPro" id="IPR036397">
    <property type="entry name" value="RNaseH_sf"/>
</dbReference>
<dbReference type="AlphaFoldDB" id="A0A7Y9ZC59"/>
<keyword evidence="3" id="KW-0378">Hydrolase</keyword>
<reference evidence="3 4" key="1">
    <citation type="submission" date="2020-07" db="EMBL/GenBank/DDBJ databases">
        <title>Sequencing the genomes of 1000 actinobacteria strains.</title>
        <authorList>
            <person name="Klenk H.-P."/>
        </authorList>
    </citation>
    <scope>NUCLEOTIDE SEQUENCE [LARGE SCALE GENOMIC DNA]</scope>
    <source>
        <strain evidence="3 4">DSM 19970</strain>
    </source>
</reference>
<sequence>MSQPDPEPANPSNAPLFMPPRFSAHDATAAPAAPAAPMPIVAREASEGPSPVVADDAGDGTAPILLTEPAGGVPPVTSTPAELAVVVASFAGGTGPIAADAERASGFRYGQATYLVQFKREGAGIALIDAHALPDLSSFNAATDGAEYIFHAASQDLPGMHDLQIRPAAVFDTELASRLLGWPKVGLAAVIERELSFTLAKEHSAQDWSVRPLPDSWLAYAALDVEVLIELREGIGRHLADAGKLEWARQEFEAVRLSPPPEPRVEPWRRTAGTHTVRDTRGLAIVRSLWEERDAEAQHRDITPGRVLRDAAIVAAARVKPSSLDALLQIPEWQTRGTKRAAARWWPAIEAALALKETELPAKRAAHGDGPPQPRMWADKRPEAAVRHTAAREVIASLCDTHDLPAENLLQPDALRRLCWEYEEGGEQFVRSFLASRSARQWQIDLVAARLATAFGTLPPVVEESTE</sequence>
<dbReference type="GO" id="GO:0033890">
    <property type="term" value="F:ribonuclease D activity"/>
    <property type="evidence" value="ECO:0007669"/>
    <property type="project" value="UniProtKB-EC"/>
</dbReference>
<feature type="region of interest" description="Disordered" evidence="1">
    <location>
        <begin position="1"/>
        <end position="34"/>
    </location>
</feature>
<dbReference type="PANTHER" id="PTHR47649">
    <property type="entry name" value="RIBONUCLEASE D"/>
    <property type="match status" value="1"/>
</dbReference>
<feature type="compositionally biased region" description="Low complexity" evidence="1">
    <location>
        <begin position="25"/>
        <end position="34"/>
    </location>
</feature>
<dbReference type="SUPFAM" id="SSF53098">
    <property type="entry name" value="Ribonuclease H-like"/>
    <property type="match status" value="1"/>
</dbReference>
<evidence type="ECO:0000259" key="2">
    <source>
        <dbReference type="PROSITE" id="PS50967"/>
    </source>
</evidence>
<protein>
    <submittedName>
        <fullName evidence="3">Ribonuclease D</fullName>
        <ecNumber evidence="3">3.1.13.5</ecNumber>
    </submittedName>
</protein>
<evidence type="ECO:0000256" key="1">
    <source>
        <dbReference type="SAM" id="MobiDB-lite"/>
    </source>
</evidence>
<dbReference type="InterPro" id="IPR012337">
    <property type="entry name" value="RNaseH-like_sf"/>
</dbReference>
<dbReference type="PROSITE" id="PS50967">
    <property type="entry name" value="HRDC"/>
    <property type="match status" value="1"/>
</dbReference>
<dbReference type="InterPro" id="IPR041605">
    <property type="entry name" value="Exo_C"/>
</dbReference>
<dbReference type="RefSeq" id="WP_238579414.1">
    <property type="nucleotide sequence ID" value="NZ_BBRC01000005.1"/>
</dbReference>